<dbReference type="Proteomes" id="UP000649955">
    <property type="component" value="Unassembled WGS sequence"/>
</dbReference>
<keyword evidence="2" id="KW-1185">Reference proteome</keyword>
<name>A0ABQ3KJ98_9PSEU</name>
<sequence>MRIVSGMTLGRAETRTISIATPPQRVVEYLADPRHLPEWAPGFATAVDHDHGDIWRVHTGGGPQRVAVRVAAEHGVVDVVSADAPHLGLFTRVVPNLTGAELIFSLFFPGDTEPSAVDAQMAVVGEELRAVRDRVESGR</sequence>
<dbReference type="CDD" id="cd07812">
    <property type="entry name" value="SRPBCC"/>
    <property type="match status" value="1"/>
</dbReference>
<organism evidence="1 2">
    <name type="scientific">Amycolatopsis bullii</name>
    <dbReference type="NCBI Taxonomy" id="941987"/>
    <lineage>
        <taxon>Bacteria</taxon>
        <taxon>Bacillati</taxon>
        <taxon>Actinomycetota</taxon>
        <taxon>Actinomycetes</taxon>
        <taxon>Pseudonocardiales</taxon>
        <taxon>Pseudonocardiaceae</taxon>
        <taxon>Amycolatopsis</taxon>
    </lineage>
</organism>
<proteinExistence type="predicted"/>
<gene>
    <name evidence="1" type="ORF">GCM10017567_58670</name>
</gene>
<dbReference type="InterPro" id="IPR019587">
    <property type="entry name" value="Polyketide_cyclase/dehydratase"/>
</dbReference>
<reference evidence="2" key="1">
    <citation type="journal article" date="2019" name="Int. J. Syst. Evol. Microbiol.">
        <title>The Global Catalogue of Microorganisms (GCM) 10K type strain sequencing project: providing services to taxonomists for standard genome sequencing and annotation.</title>
        <authorList>
            <consortium name="The Broad Institute Genomics Platform"/>
            <consortium name="The Broad Institute Genome Sequencing Center for Infectious Disease"/>
            <person name="Wu L."/>
            <person name="Ma J."/>
        </authorList>
    </citation>
    <scope>NUCLEOTIDE SEQUENCE [LARGE SCALE GENOMIC DNA]</scope>
    <source>
        <strain evidence="2">CGMCC 4.7680</strain>
    </source>
</reference>
<evidence type="ECO:0008006" key="3">
    <source>
        <dbReference type="Google" id="ProtNLM"/>
    </source>
</evidence>
<protein>
    <recommendedName>
        <fullName evidence="3">Polyketide cyclase</fullName>
    </recommendedName>
</protein>
<comment type="caution">
    <text evidence="1">The sequence shown here is derived from an EMBL/GenBank/DDBJ whole genome shotgun (WGS) entry which is preliminary data.</text>
</comment>
<accession>A0ABQ3KJ98</accession>
<dbReference type="Gene3D" id="3.30.530.20">
    <property type="match status" value="1"/>
</dbReference>
<dbReference type="EMBL" id="BNAW01000032">
    <property type="protein sequence ID" value="GHG30939.1"/>
    <property type="molecule type" value="Genomic_DNA"/>
</dbReference>
<dbReference type="Pfam" id="PF10604">
    <property type="entry name" value="Polyketide_cyc2"/>
    <property type="match status" value="1"/>
</dbReference>
<evidence type="ECO:0000313" key="2">
    <source>
        <dbReference type="Proteomes" id="UP000649955"/>
    </source>
</evidence>
<evidence type="ECO:0000313" key="1">
    <source>
        <dbReference type="EMBL" id="GHG30939.1"/>
    </source>
</evidence>
<dbReference type="InterPro" id="IPR023393">
    <property type="entry name" value="START-like_dom_sf"/>
</dbReference>
<dbReference type="SUPFAM" id="SSF55961">
    <property type="entry name" value="Bet v1-like"/>
    <property type="match status" value="1"/>
</dbReference>